<name>A0A8X7W2Y3_BRACI</name>
<dbReference type="Proteomes" id="UP000886595">
    <property type="component" value="Unassembled WGS sequence"/>
</dbReference>
<organism evidence="2 3">
    <name type="scientific">Brassica carinata</name>
    <name type="common">Ethiopian mustard</name>
    <name type="synonym">Abyssinian cabbage</name>
    <dbReference type="NCBI Taxonomy" id="52824"/>
    <lineage>
        <taxon>Eukaryota</taxon>
        <taxon>Viridiplantae</taxon>
        <taxon>Streptophyta</taxon>
        <taxon>Embryophyta</taxon>
        <taxon>Tracheophyta</taxon>
        <taxon>Spermatophyta</taxon>
        <taxon>Magnoliopsida</taxon>
        <taxon>eudicotyledons</taxon>
        <taxon>Gunneridae</taxon>
        <taxon>Pentapetalae</taxon>
        <taxon>rosids</taxon>
        <taxon>malvids</taxon>
        <taxon>Brassicales</taxon>
        <taxon>Brassicaceae</taxon>
        <taxon>Brassiceae</taxon>
        <taxon>Brassica</taxon>
    </lineage>
</organism>
<keyword evidence="3" id="KW-1185">Reference proteome</keyword>
<feature type="transmembrane region" description="Helical" evidence="1">
    <location>
        <begin position="113"/>
        <end position="138"/>
    </location>
</feature>
<evidence type="ECO:0000313" key="2">
    <source>
        <dbReference type="EMBL" id="KAG2322076.1"/>
    </source>
</evidence>
<keyword evidence="1" id="KW-0472">Membrane</keyword>
<keyword evidence="1" id="KW-1133">Transmembrane helix</keyword>
<evidence type="ECO:0000256" key="1">
    <source>
        <dbReference type="SAM" id="Phobius"/>
    </source>
</evidence>
<gene>
    <name evidence="2" type="ORF">Bca52824_015289</name>
</gene>
<sequence>MEQISLGYVVFVLHGVGSSRSLPWLPRFLVRGIPVPTVEGPSLEYEGYRRPAIAQVFCGGRNLPLVLRGGACLTRKVSCLVNCSFPPSMARVKLSSSQPELLCLNSLVESSSFLLAVGSVSLGLGTLASVPCGLYLLAM</sequence>
<comment type="caution">
    <text evidence="2">The sequence shown here is derived from an EMBL/GenBank/DDBJ whole genome shotgun (WGS) entry which is preliminary data.</text>
</comment>
<dbReference type="EMBL" id="JAAMPC010000003">
    <property type="protein sequence ID" value="KAG2322076.1"/>
    <property type="molecule type" value="Genomic_DNA"/>
</dbReference>
<proteinExistence type="predicted"/>
<dbReference type="AlphaFoldDB" id="A0A8X7W2Y3"/>
<reference evidence="2 3" key="1">
    <citation type="submission" date="2020-02" db="EMBL/GenBank/DDBJ databases">
        <authorList>
            <person name="Ma Q."/>
            <person name="Huang Y."/>
            <person name="Song X."/>
            <person name="Pei D."/>
        </authorList>
    </citation>
    <scope>NUCLEOTIDE SEQUENCE [LARGE SCALE GENOMIC DNA]</scope>
    <source>
        <strain evidence="2">Sxm20200214</strain>
        <tissue evidence="2">Leaf</tissue>
    </source>
</reference>
<keyword evidence="1" id="KW-0812">Transmembrane</keyword>
<protein>
    <submittedName>
        <fullName evidence="2">Uncharacterized protein</fullName>
    </submittedName>
</protein>
<dbReference type="OrthoDB" id="10581747at2759"/>
<accession>A0A8X7W2Y3</accession>
<evidence type="ECO:0000313" key="3">
    <source>
        <dbReference type="Proteomes" id="UP000886595"/>
    </source>
</evidence>